<dbReference type="Gene3D" id="1.20.1250.20">
    <property type="entry name" value="MFS general substrate transporter like domains"/>
    <property type="match status" value="2"/>
</dbReference>
<evidence type="ECO:0000313" key="9">
    <source>
        <dbReference type="Proteomes" id="UP001589587"/>
    </source>
</evidence>
<keyword evidence="4 6" id="KW-1133">Transmembrane helix</keyword>
<accession>A0ABV5XBH5</accession>
<feature type="domain" description="Major facilitator superfamily (MFS) profile" evidence="7">
    <location>
        <begin position="22"/>
        <end position="466"/>
    </location>
</feature>
<dbReference type="InterPro" id="IPR020846">
    <property type="entry name" value="MFS_dom"/>
</dbReference>
<dbReference type="InterPro" id="IPR036259">
    <property type="entry name" value="MFS_trans_sf"/>
</dbReference>
<evidence type="ECO:0000256" key="6">
    <source>
        <dbReference type="SAM" id="Phobius"/>
    </source>
</evidence>
<comment type="subcellular location">
    <subcellularLocation>
        <location evidence="1">Cell membrane</location>
        <topology evidence="1">Multi-pass membrane protein</topology>
    </subcellularLocation>
</comment>
<dbReference type="Pfam" id="PF07690">
    <property type="entry name" value="MFS_1"/>
    <property type="match status" value="1"/>
</dbReference>
<feature type="transmembrane region" description="Helical" evidence="6">
    <location>
        <begin position="346"/>
        <end position="364"/>
    </location>
</feature>
<evidence type="ECO:0000313" key="8">
    <source>
        <dbReference type="EMBL" id="MFB9779813.1"/>
    </source>
</evidence>
<dbReference type="Proteomes" id="UP001589587">
    <property type="component" value="Unassembled WGS sequence"/>
</dbReference>
<dbReference type="GeneID" id="93801775"/>
<dbReference type="SUPFAM" id="SSF103473">
    <property type="entry name" value="MFS general substrate transporter"/>
    <property type="match status" value="1"/>
</dbReference>
<feature type="transmembrane region" description="Helical" evidence="6">
    <location>
        <begin position="445"/>
        <end position="465"/>
    </location>
</feature>
<feature type="transmembrane region" description="Helical" evidence="6">
    <location>
        <begin position="415"/>
        <end position="433"/>
    </location>
</feature>
<evidence type="ECO:0000259" key="7">
    <source>
        <dbReference type="PROSITE" id="PS50850"/>
    </source>
</evidence>
<dbReference type="RefSeq" id="WP_296555292.1">
    <property type="nucleotide sequence ID" value="NZ_JBEUOO010000004.1"/>
</dbReference>
<keyword evidence="2" id="KW-0813">Transport</keyword>
<feature type="transmembrane region" description="Helical" evidence="6">
    <location>
        <begin position="205"/>
        <end position="224"/>
    </location>
</feature>
<evidence type="ECO:0000256" key="4">
    <source>
        <dbReference type="ARBA" id="ARBA00022989"/>
    </source>
</evidence>
<evidence type="ECO:0000256" key="1">
    <source>
        <dbReference type="ARBA" id="ARBA00004651"/>
    </source>
</evidence>
<name>A0ABV5XBH5_9NOCA</name>
<keyword evidence="9" id="KW-1185">Reference proteome</keyword>
<reference evidence="8 9" key="1">
    <citation type="submission" date="2024-09" db="EMBL/GenBank/DDBJ databases">
        <authorList>
            <person name="Sun Q."/>
            <person name="Mori K."/>
        </authorList>
    </citation>
    <scope>NUCLEOTIDE SEQUENCE [LARGE SCALE GENOMIC DNA]</scope>
    <source>
        <strain evidence="8 9">JCM 11411</strain>
    </source>
</reference>
<feature type="transmembrane region" description="Helical" evidence="6">
    <location>
        <begin position="89"/>
        <end position="107"/>
    </location>
</feature>
<keyword evidence="5 6" id="KW-0472">Membrane</keyword>
<dbReference type="EMBL" id="JBHMAS010000018">
    <property type="protein sequence ID" value="MFB9779813.1"/>
    <property type="molecule type" value="Genomic_DNA"/>
</dbReference>
<dbReference type="PANTHER" id="PTHR42718">
    <property type="entry name" value="MAJOR FACILITATOR SUPERFAMILY MULTIDRUG TRANSPORTER MFSC"/>
    <property type="match status" value="1"/>
</dbReference>
<evidence type="ECO:0000256" key="5">
    <source>
        <dbReference type="ARBA" id="ARBA00023136"/>
    </source>
</evidence>
<feature type="transmembrane region" description="Helical" evidence="6">
    <location>
        <begin position="314"/>
        <end position="334"/>
    </location>
</feature>
<comment type="caution">
    <text evidence="8">The sequence shown here is derived from an EMBL/GenBank/DDBJ whole genome shotgun (WGS) entry which is preliminary data.</text>
</comment>
<protein>
    <submittedName>
        <fullName evidence="8">MFS transporter</fullName>
    </submittedName>
</protein>
<evidence type="ECO:0000256" key="3">
    <source>
        <dbReference type="ARBA" id="ARBA00022692"/>
    </source>
</evidence>
<gene>
    <name evidence="8" type="ORF">ACFFQ6_08990</name>
</gene>
<feature type="transmembrane region" description="Helical" evidence="6">
    <location>
        <begin position="275"/>
        <end position="299"/>
    </location>
</feature>
<dbReference type="PANTHER" id="PTHR42718:SF9">
    <property type="entry name" value="MAJOR FACILITATOR SUPERFAMILY MULTIDRUG TRANSPORTER MFSC"/>
    <property type="match status" value="1"/>
</dbReference>
<feature type="transmembrane region" description="Helical" evidence="6">
    <location>
        <begin position="230"/>
        <end position="254"/>
    </location>
</feature>
<feature type="transmembrane region" description="Helical" evidence="6">
    <location>
        <begin position="145"/>
        <end position="166"/>
    </location>
</feature>
<evidence type="ECO:0000256" key="2">
    <source>
        <dbReference type="ARBA" id="ARBA00022448"/>
    </source>
</evidence>
<feature type="transmembrane region" description="Helical" evidence="6">
    <location>
        <begin position="60"/>
        <end position="77"/>
    </location>
</feature>
<feature type="transmembrane region" description="Helical" evidence="6">
    <location>
        <begin position="20"/>
        <end position="40"/>
    </location>
</feature>
<sequence length="490" mass="50114">MTEPNVQSSSVISPRQAGGLAAVGFLAFSEVTSGMLQSWYIPLIPKIGQRLDVNPAQLNWVLAAYLLSTVICVPLLAKLGDKYGHRRMVMVVLGSVALGTILTATAPSFGIFLLGRAIQGTLGALLPLELAILRERAGASSGRAIGILVGCLGAGGAAGTLLVGLLGTNASLTLVLFVPAALVLASLATIALFVPETSTRATGSIDWTGAALLGIGLAIFLVGISNGSKLGWTSATTLMAVGGGLALLAAFVALEKKISTPLVDLNLLTKGGVGFLLGLTGLFGLQFYGAATVSALYFASKPEVVGYGFGLDSMGIALAITPVPIGIMIASSLADSFARRFGTRTALQMSAILISTWFAGLIVFRDSQTAFISMGFVGGAGIGLFVAILPALVISRARPEDSAIAGALYNTSRTVAGAVAGAVFTAIMSGMLISGSKLPTESAFVAIWAVCIGVGVLIFVLAPFLNKLGGKAYQPETIEQLVHLPVRESS</sequence>
<feature type="transmembrane region" description="Helical" evidence="6">
    <location>
        <begin position="370"/>
        <end position="394"/>
    </location>
</feature>
<dbReference type="InterPro" id="IPR011701">
    <property type="entry name" value="MFS"/>
</dbReference>
<organism evidence="8 9">
    <name type="scientific">Rhodococcus baikonurensis</name>
    <dbReference type="NCBI Taxonomy" id="172041"/>
    <lineage>
        <taxon>Bacteria</taxon>
        <taxon>Bacillati</taxon>
        <taxon>Actinomycetota</taxon>
        <taxon>Actinomycetes</taxon>
        <taxon>Mycobacteriales</taxon>
        <taxon>Nocardiaceae</taxon>
        <taxon>Rhodococcus</taxon>
        <taxon>Rhodococcus erythropolis group</taxon>
    </lineage>
</organism>
<dbReference type="PROSITE" id="PS50850">
    <property type="entry name" value="MFS"/>
    <property type="match status" value="1"/>
</dbReference>
<feature type="transmembrane region" description="Helical" evidence="6">
    <location>
        <begin position="172"/>
        <end position="193"/>
    </location>
</feature>
<keyword evidence="3 6" id="KW-0812">Transmembrane</keyword>
<proteinExistence type="predicted"/>